<dbReference type="AlphaFoldDB" id="A0A1S3IY01"/>
<evidence type="ECO:0000313" key="13">
    <source>
        <dbReference type="Proteomes" id="UP000085678"/>
    </source>
</evidence>
<dbReference type="Pfam" id="PF04280">
    <property type="entry name" value="Tim44"/>
    <property type="match status" value="1"/>
</dbReference>
<proteinExistence type="inferred from homology"/>
<evidence type="ECO:0000256" key="11">
    <source>
        <dbReference type="SAM" id="Coils"/>
    </source>
</evidence>
<dbReference type="GeneID" id="106168522"/>
<keyword evidence="4 10" id="KW-0999">Mitochondrion inner membrane</keyword>
<dbReference type="InParanoid" id="A0A1S3IY01"/>
<dbReference type="PIRSF" id="PIRSF037871">
    <property type="entry name" value="TIM44"/>
    <property type="match status" value="1"/>
</dbReference>
<sequence>MAWMRNTLTKGSKIFQDLQALHIKQNALIDRGFASVCLHHRPDRYQKTGVLDVRIYQSRSMARGNFFSKVYENIKQEFDKNKEMKESVKKFREEADKLEKSEALEKIRQKYQEMDKEKSEIFESLTQKLEEAKQTESVKKLTEEVSKHAEKIGEVAGKVSETVGRGSEQLGKIGPIKNIKEGVGTISSEFQKSTIIYEAPVELRKRSDYLVNNPEDEKIIAPDEESTGMVMHKDSRWSQSWQNFKDSNQYVHKLFDLKTKYDESDHLAVRMTRAFTDRIGSVFGGMLQPTKMSEVLTEIEKMDPTFEKEKFLQQCRQDLVPNVLESWVRGDLEILQDWCYEAAFNVLGQPVQQNLAMGLKSQCKVLDISPVELAAGQLMEQGPVLIISFSTQQVEAWVDKSNKVVSGDPDKLLKVVHVWALCRDQSILDPRAAWRVLEFSFHPTEQLF</sequence>
<dbReference type="GO" id="GO:0051087">
    <property type="term" value="F:protein-folding chaperone binding"/>
    <property type="evidence" value="ECO:0007669"/>
    <property type="project" value="InterPro"/>
</dbReference>
<keyword evidence="11" id="KW-0175">Coiled coil</keyword>
<dbReference type="STRING" id="7574.A0A1S3IY01"/>
<comment type="subcellular location">
    <subcellularLocation>
        <location evidence="1 10">Mitochondrion inner membrane</location>
    </subcellularLocation>
</comment>
<dbReference type="OMA" id="YEAXLAM"/>
<dbReference type="SUPFAM" id="SSF54427">
    <property type="entry name" value="NTF2-like"/>
    <property type="match status" value="1"/>
</dbReference>
<keyword evidence="8 10" id="KW-0496">Mitochondrion</keyword>
<keyword evidence="7 10" id="KW-0811">Translocation</keyword>
<evidence type="ECO:0000313" key="14">
    <source>
        <dbReference type="RefSeq" id="XP_013403070.1"/>
    </source>
</evidence>
<evidence type="ECO:0000256" key="3">
    <source>
        <dbReference type="ARBA" id="ARBA00022448"/>
    </source>
</evidence>
<comment type="similarity">
    <text evidence="2 10">Belongs to the Tim44 family.</text>
</comment>
<dbReference type="Gene3D" id="3.10.450.240">
    <property type="match status" value="1"/>
</dbReference>
<accession>A0A1S3IY01</accession>
<gene>
    <name evidence="14" type="primary">LOC106168522</name>
</gene>
<evidence type="ECO:0000259" key="12">
    <source>
        <dbReference type="SMART" id="SM00978"/>
    </source>
</evidence>
<name>A0A1S3IY01_LINAN</name>
<evidence type="ECO:0000256" key="2">
    <source>
        <dbReference type="ARBA" id="ARBA00009597"/>
    </source>
</evidence>
<dbReference type="KEGG" id="lak:106168522"/>
<keyword evidence="6" id="KW-0809">Transit peptide</keyword>
<dbReference type="InterPro" id="IPR017303">
    <property type="entry name" value="Tim44"/>
</dbReference>
<evidence type="ECO:0000256" key="7">
    <source>
        <dbReference type="ARBA" id="ARBA00023010"/>
    </source>
</evidence>
<reference evidence="14" key="1">
    <citation type="submission" date="2025-08" db="UniProtKB">
        <authorList>
            <consortium name="RefSeq"/>
        </authorList>
    </citation>
    <scope>IDENTIFICATION</scope>
    <source>
        <tissue evidence="14">Gonads</tissue>
    </source>
</reference>
<dbReference type="GO" id="GO:0005743">
    <property type="term" value="C:mitochondrial inner membrane"/>
    <property type="evidence" value="ECO:0007669"/>
    <property type="project" value="UniProtKB-SubCell"/>
</dbReference>
<comment type="function">
    <text evidence="10">Essential component of the PAM complex, a complex required for the translocation of transit peptide-containing proteins from the inner membrane into the mitochondrial matrix in an ATP-dependent manner.</text>
</comment>
<dbReference type="OrthoDB" id="10265990at2759"/>
<dbReference type="InterPro" id="IPR039544">
    <property type="entry name" value="Tim44-like"/>
</dbReference>
<feature type="domain" description="Tim44-like" evidence="12">
    <location>
        <begin position="292"/>
        <end position="441"/>
    </location>
</feature>
<dbReference type="RefSeq" id="XP_013403070.1">
    <property type="nucleotide sequence ID" value="XM_013547616.1"/>
</dbReference>
<protein>
    <recommendedName>
        <fullName evidence="10">Mitochondrial import inner membrane translocase subunit TIM44</fullName>
    </recommendedName>
</protein>
<evidence type="ECO:0000256" key="10">
    <source>
        <dbReference type="PIRNR" id="PIRNR037871"/>
    </source>
</evidence>
<evidence type="ECO:0000256" key="4">
    <source>
        <dbReference type="ARBA" id="ARBA00022792"/>
    </source>
</evidence>
<keyword evidence="9 10" id="KW-0472">Membrane</keyword>
<keyword evidence="3 10" id="KW-0813">Transport</keyword>
<evidence type="ECO:0000256" key="6">
    <source>
        <dbReference type="ARBA" id="ARBA00022946"/>
    </source>
</evidence>
<dbReference type="Proteomes" id="UP000085678">
    <property type="component" value="Unplaced"/>
</dbReference>
<dbReference type="FunCoup" id="A0A1S3IY01">
    <property type="interactions" value="2285"/>
</dbReference>
<evidence type="ECO:0000256" key="1">
    <source>
        <dbReference type="ARBA" id="ARBA00004273"/>
    </source>
</evidence>
<dbReference type="InterPro" id="IPR032710">
    <property type="entry name" value="NTF2-like_dom_sf"/>
</dbReference>
<evidence type="ECO:0000256" key="8">
    <source>
        <dbReference type="ARBA" id="ARBA00023128"/>
    </source>
</evidence>
<organism evidence="13 14">
    <name type="scientific">Lingula anatina</name>
    <name type="common">Brachiopod</name>
    <name type="synonym">Lingula unguis</name>
    <dbReference type="NCBI Taxonomy" id="7574"/>
    <lineage>
        <taxon>Eukaryota</taxon>
        <taxon>Metazoa</taxon>
        <taxon>Spiralia</taxon>
        <taxon>Lophotrochozoa</taxon>
        <taxon>Brachiopoda</taxon>
        <taxon>Linguliformea</taxon>
        <taxon>Lingulata</taxon>
        <taxon>Lingulida</taxon>
        <taxon>Linguloidea</taxon>
        <taxon>Lingulidae</taxon>
        <taxon>Lingula</taxon>
    </lineage>
</organism>
<dbReference type="PANTHER" id="PTHR10721">
    <property type="entry name" value="MITOCHONDRIAL IMPORT INNER MEMBRANE TRANSLOCASE SUBUNIT TIM44"/>
    <property type="match status" value="1"/>
</dbReference>
<dbReference type="PANTHER" id="PTHR10721:SF1">
    <property type="entry name" value="MITOCHONDRIAL IMPORT INNER MEMBRANE TRANSLOCASE SUBUNIT TIM44"/>
    <property type="match status" value="1"/>
</dbReference>
<dbReference type="SMART" id="SM00978">
    <property type="entry name" value="Tim44"/>
    <property type="match status" value="1"/>
</dbReference>
<dbReference type="GO" id="GO:0030150">
    <property type="term" value="P:protein import into mitochondrial matrix"/>
    <property type="evidence" value="ECO:0007669"/>
    <property type="project" value="InterPro"/>
</dbReference>
<keyword evidence="5 10" id="KW-0653">Protein transport</keyword>
<feature type="coiled-coil region" evidence="11">
    <location>
        <begin position="74"/>
        <end position="124"/>
    </location>
</feature>
<dbReference type="InterPro" id="IPR007379">
    <property type="entry name" value="Tim44-like_dom"/>
</dbReference>
<evidence type="ECO:0000256" key="5">
    <source>
        <dbReference type="ARBA" id="ARBA00022927"/>
    </source>
</evidence>
<evidence type="ECO:0000256" key="9">
    <source>
        <dbReference type="ARBA" id="ARBA00023136"/>
    </source>
</evidence>
<keyword evidence="13" id="KW-1185">Reference proteome</keyword>